<feature type="binding site" evidence="8">
    <location>
        <position position="120"/>
    </location>
    <ligand>
        <name>substrate</name>
    </ligand>
</feature>
<dbReference type="RefSeq" id="WP_229806751.1">
    <property type="nucleotide sequence ID" value="NZ_BOMP01000142.1"/>
</dbReference>
<evidence type="ECO:0000256" key="4">
    <source>
        <dbReference type="ARBA" id="ARBA00022801"/>
    </source>
</evidence>
<feature type="active site" description="Proton donor" evidence="7">
    <location>
        <position position="159"/>
    </location>
</feature>
<comment type="caution">
    <text evidence="12">The sequence shown here is derived from an EMBL/GenBank/DDBJ whole genome shotgun (WGS) entry which is preliminary data.</text>
</comment>
<dbReference type="Proteomes" id="UP000631312">
    <property type="component" value="Unassembled WGS sequence"/>
</dbReference>
<evidence type="ECO:0000313" key="11">
    <source>
        <dbReference type="EMBL" id="GIE44800.1"/>
    </source>
</evidence>
<dbReference type="PANTHER" id="PTHR36447">
    <property type="entry name" value="BETA-GALACTOSIDASE GANA"/>
    <property type="match status" value="1"/>
</dbReference>
<name>A0A7W7HIN4_9ACTN</name>
<comment type="similarity">
    <text evidence="2 6">Belongs to the glycosyl hydrolase 42 family.</text>
</comment>
<accession>A0A7W7HIN4</accession>
<dbReference type="InterPro" id="IPR013738">
    <property type="entry name" value="Beta_galactosidase_Trimer"/>
</dbReference>
<dbReference type="GO" id="GO:0005975">
    <property type="term" value="P:carbohydrate metabolic process"/>
    <property type="evidence" value="ECO:0007669"/>
    <property type="project" value="InterPro"/>
</dbReference>
<dbReference type="InterPro" id="IPR029062">
    <property type="entry name" value="Class_I_gatase-like"/>
</dbReference>
<keyword evidence="14" id="KW-1185">Reference proteome</keyword>
<evidence type="ECO:0000256" key="6">
    <source>
        <dbReference type="PIRNR" id="PIRNR001084"/>
    </source>
</evidence>
<proteinExistence type="inferred from homology"/>
<organism evidence="12 13">
    <name type="scientific">Actinoplanes lobatus</name>
    <dbReference type="NCBI Taxonomy" id="113568"/>
    <lineage>
        <taxon>Bacteria</taxon>
        <taxon>Bacillati</taxon>
        <taxon>Actinomycetota</taxon>
        <taxon>Actinomycetes</taxon>
        <taxon>Micromonosporales</taxon>
        <taxon>Micromonosporaceae</taxon>
        <taxon>Actinoplanes</taxon>
    </lineage>
</organism>
<feature type="domain" description="Glycoside hydrolase family 42 N-terminal" evidence="9">
    <location>
        <begin position="23"/>
        <end position="393"/>
    </location>
</feature>
<evidence type="ECO:0000256" key="3">
    <source>
        <dbReference type="ARBA" id="ARBA00012756"/>
    </source>
</evidence>
<evidence type="ECO:0000313" key="12">
    <source>
        <dbReference type="EMBL" id="MBB4751258.1"/>
    </source>
</evidence>
<evidence type="ECO:0000256" key="7">
    <source>
        <dbReference type="PIRSR" id="PIRSR001084-1"/>
    </source>
</evidence>
<dbReference type="PANTHER" id="PTHR36447:SF1">
    <property type="entry name" value="BETA-GALACTOSIDASE GANA"/>
    <property type="match status" value="1"/>
</dbReference>
<dbReference type="InterPro" id="IPR017853">
    <property type="entry name" value="GH"/>
</dbReference>
<keyword evidence="5 6" id="KW-0326">Glycosidase</keyword>
<dbReference type="GO" id="GO:0004565">
    <property type="term" value="F:beta-galactosidase activity"/>
    <property type="evidence" value="ECO:0007669"/>
    <property type="project" value="UniProtKB-EC"/>
</dbReference>
<dbReference type="EMBL" id="JACHNC010000001">
    <property type="protein sequence ID" value="MBB4751258.1"/>
    <property type="molecule type" value="Genomic_DNA"/>
</dbReference>
<evidence type="ECO:0000313" key="13">
    <source>
        <dbReference type="Proteomes" id="UP000590511"/>
    </source>
</evidence>
<dbReference type="EC" id="3.2.1.23" evidence="3 6"/>
<dbReference type="Pfam" id="PF08532">
    <property type="entry name" value="Glyco_hydro_42M"/>
    <property type="match status" value="1"/>
</dbReference>
<reference evidence="12 13" key="1">
    <citation type="submission" date="2020-08" db="EMBL/GenBank/DDBJ databases">
        <title>Sequencing the genomes of 1000 actinobacteria strains.</title>
        <authorList>
            <person name="Klenk H.-P."/>
        </authorList>
    </citation>
    <scope>NUCLEOTIDE SEQUENCE [LARGE SCALE GENOMIC DNA]</scope>
    <source>
        <strain evidence="12 13">DSM 43150</strain>
    </source>
</reference>
<dbReference type="InterPro" id="IPR013529">
    <property type="entry name" value="Glyco_hydro_42_N"/>
</dbReference>
<dbReference type="CDD" id="cd03143">
    <property type="entry name" value="A4_beta-galactosidase_middle_domain"/>
    <property type="match status" value="1"/>
</dbReference>
<evidence type="ECO:0000259" key="9">
    <source>
        <dbReference type="Pfam" id="PF02449"/>
    </source>
</evidence>
<evidence type="ECO:0000256" key="5">
    <source>
        <dbReference type="ARBA" id="ARBA00023295"/>
    </source>
</evidence>
<dbReference type="Pfam" id="PF02449">
    <property type="entry name" value="Glyco_hydro_42"/>
    <property type="match status" value="1"/>
</dbReference>
<evidence type="ECO:0000256" key="8">
    <source>
        <dbReference type="PIRSR" id="PIRSR001084-2"/>
    </source>
</evidence>
<dbReference type="InterPro" id="IPR003476">
    <property type="entry name" value="Glyco_hydro_42"/>
</dbReference>
<dbReference type="SUPFAM" id="SSF51445">
    <property type="entry name" value="(Trans)glycosidases"/>
    <property type="match status" value="1"/>
</dbReference>
<reference evidence="11 14" key="2">
    <citation type="submission" date="2021-01" db="EMBL/GenBank/DDBJ databases">
        <title>Whole genome shotgun sequence of Actinoplanes lobatus NBRC 12513.</title>
        <authorList>
            <person name="Komaki H."/>
            <person name="Tamura T."/>
        </authorList>
    </citation>
    <scope>NUCLEOTIDE SEQUENCE [LARGE SCALE GENOMIC DNA]</scope>
    <source>
        <strain evidence="11 14">NBRC 12513</strain>
    </source>
</reference>
<keyword evidence="4 6" id="KW-0378">Hydrolase</keyword>
<evidence type="ECO:0000256" key="2">
    <source>
        <dbReference type="ARBA" id="ARBA00005940"/>
    </source>
</evidence>
<feature type="binding site" evidence="8">
    <location>
        <position position="158"/>
    </location>
    <ligand>
        <name>substrate</name>
    </ligand>
</feature>
<feature type="binding site" evidence="8">
    <location>
        <position position="324"/>
    </location>
    <ligand>
        <name>substrate</name>
    </ligand>
</feature>
<dbReference type="SUPFAM" id="SSF52317">
    <property type="entry name" value="Class I glutamine amidotransferase-like"/>
    <property type="match status" value="1"/>
</dbReference>
<evidence type="ECO:0000256" key="1">
    <source>
        <dbReference type="ARBA" id="ARBA00001412"/>
    </source>
</evidence>
<dbReference type="Gene3D" id="3.20.20.80">
    <property type="entry name" value="Glycosidases"/>
    <property type="match status" value="1"/>
</dbReference>
<evidence type="ECO:0000313" key="14">
    <source>
        <dbReference type="Proteomes" id="UP000631312"/>
    </source>
</evidence>
<dbReference type="AlphaFoldDB" id="A0A7W7HIN4"/>
<dbReference type="PIRSF" id="PIRSF001084">
    <property type="entry name" value="B-galactosidase"/>
    <property type="match status" value="1"/>
</dbReference>
<gene>
    <name evidence="11" type="ORF">Alo02nite_76980</name>
    <name evidence="12" type="ORF">BJ964_005419</name>
</gene>
<dbReference type="EMBL" id="BOMP01000142">
    <property type="protein sequence ID" value="GIE44800.1"/>
    <property type="molecule type" value="Genomic_DNA"/>
</dbReference>
<comment type="catalytic activity">
    <reaction evidence="1 6">
        <text>Hydrolysis of terminal non-reducing beta-D-galactose residues in beta-D-galactosides.</text>
        <dbReference type="EC" id="3.2.1.23"/>
    </reaction>
</comment>
<protein>
    <recommendedName>
        <fullName evidence="3 6">Beta-galactosidase</fullName>
        <shortName evidence="6">Beta-gal</shortName>
        <ecNumber evidence="3 6">3.2.1.23</ecNumber>
    </recommendedName>
</protein>
<evidence type="ECO:0000259" key="10">
    <source>
        <dbReference type="Pfam" id="PF08532"/>
    </source>
</evidence>
<dbReference type="Proteomes" id="UP000590511">
    <property type="component" value="Unassembled WGS sequence"/>
</dbReference>
<dbReference type="GO" id="GO:0009341">
    <property type="term" value="C:beta-galactosidase complex"/>
    <property type="evidence" value="ECO:0007669"/>
    <property type="project" value="InterPro"/>
</dbReference>
<sequence>MRGLGEMRWLRRDGEPRIEYGADYNPEQWPRDVWKDDVDAMRAAGVTIVSLGIFSWAHLEPASGEYDFGWLDEIMDLLHENGILVDLATATASPPPWLTSAHPEILPVDRDGRTLWPGGRQHWRPTSPVFRAYALRLVRALATRYRDHPALTAWHVNNELGCHNAHDYSDDAAAAFREWLRDRYGTVEALNHAWGTAFWSQRYTAWDQILPPRLAAAQSNPTQQLDFKRFSSDALREHLRAERRILRELTPDVPVTTNFMVAGEINEMNYADWVDEVDFVANDHYVRPGPQSRDELSFSANLTGNLARGRPWFLMEHSTSAVNWQPVNLPKRPGEMARDALTHVAHGADAVCFFQWRQSRAGAEKYHSAMLPHAGRDSAIFRSVTELGARLAALGSIAGLPRTPARAAIIVDWESWWAAEQDSHPSSRLRYRQEALDWYTAFLDRGVRADVIPVWSDLTGYDLMVAPILHMVPSALRDRLTAYAEGGGNLVTTYFSGIVDENDHVWLGGYPGALRELLGIRVEEFEPRLDDTLWAERVHLTDPATEVLFPEVTRRPVGDGSAAYVSARLGPEGLAPVLAELLARAGVEPELPPGLCGKVELTVRGGVRFYINRTDSPLVVDGTDLPGRGVLVVE</sequence>
<dbReference type="Gene3D" id="3.40.50.880">
    <property type="match status" value="1"/>
</dbReference>
<feature type="active site" description="Nucleophile" evidence="7">
    <location>
        <position position="316"/>
    </location>
</feature>
<feature type="domain" description="Beta-galactosidase trimerisation" evidence="10">
    <location>
        <begin position="405"/>
        <end position="587"/>
    </location>
</feature>